<evidence type="ECO:0000256" key="3">
    <source>
        <dbReference type="ARBA" id="ARBA00023125"/>
    </source>
</evidence>
<dbReference type="Pfam" id="PF00126">
    <property type="entry name" value="HTH_1"/>
    <property type="match status" value="1"/>
</dbReference>
<sequence>MKIPSTLDLDALRSFVIGIESGSFAHAALKLARSTSAVSAQLKKLELQCHAYLVVKQGRHVRLTPQGEMLMGYARRLLALNDETLRALRGELLKGEIRIGMQEDFGESLMPGILGKFSRLHPELRIRARVDRNAPLIAALAENSLDIALMWQPPNSPEQGELLTRCPLEWIYHQDVNLDDLLANGKPLPLVMFDSPCLMRSRAIECLDNAGIPWQITFVSHSLSGVWAAVQAGLGLTLRTHFGLPENLLTAGSRLPAPGNLGITLVQNVSSSEDSQMQAVFAELIKDAVAGQNG</sequence>
<dbReference type="PANTHER" id="PTHR30579">
    <property type="entry name" value="TRANSCRIPTIONAL REGULATOR"/>
    <property type="match status" value="1"/>
</dbReference>
<organism evidence="6 7">
    <name type="scientific">Scandinavium goeteborgense</name>
    <dbReference type="NCBI Taxonomy" id="1851514"/>
    <lineage>
        <taxon>Bacteria</taxon>
        <taxon>Pseudomonadati</taxon>
        <taxon>Pseudomonadota</taxon>
        <taxon>Gammaproteobacteria</taxon>
        <taxon>Enterobacterales</taxon>
        <taxon>Enterobacteriaceae</taxon>
        <taxon>Scandinavium</taxon>
    </lineage>
</organism>
<dbReference type="SUPFAM" id="SSF46785">
    <property type="entry name" value="Winged helix' DNA-binding domain"/>
    <property type="match status" value="1"/>
</dbReference>
<dbReference type="AlphaFoldDB" id="A0A4R6EE77"/>
<dbReference type="RefSeq" id="WP_247904356.1">
    <property type="nucleotide sequence ID" value="NZ_SNVX01000010.1"/>
</dbReference>
<reference evidence="6 7" key="1">
    <citation type="submission" date="2019-03" db="EMBL/GenBank/DDBJ databases">
        <title>Genomic analyses of the natural microbiome of Caenorhabditis elegans.</title>
        <authorList>
            <person name="Samuel B."/>
        </authorList>
    </citation>
    <scope>NUCLEOTIDE SEQUENCE [LARGE SCALE GENOMIC DNA]</scope>
    <source>
        <strain evidence="6 7">BIGb0156</strain>
    </source>
</reference>
<feature type="domain" description="HTH lysR-type" evidence="5">
    <location>
        <begin position="7"/>
        <end position="64"/>
    </location>
</feature>
<evidence type="ECO:0000256" key="1">
    <source>
        <dbReference type="ARBA" id="ARBA00009437"/>
    </source>
</evidence>
<keyword evidence="2" id="KW-0805">Transcription regulation</keyword>
<dbReference type="PROSITE" id="PS50931">
    <property type="entry name" value="HTH_LYSR"/>
    <property type="match status" value="1"/>
</dbReference>
<dbReference type="InterPro" id="IPR050176">
    <property type="entry name" value="LTTR"/>
</dbReference>
<evidence type="ECO:0000259" key="5">
    <source>
        <dbReference type="PROSITE" id="PS50931"/>
    </source>
</evidence>
<dbReference type="GO" id="GO:0003677">
    <property type="term" value="F:DNA binding"/>
    <property type="evidence" value="ECO:0007669"/>
    <property type="project" value="UniProtKB-KW"/>
</dbReference>
<dbReference type="GO" id="GO:0003700">
    <property type="term" value="F:DNA-binding transcription factor activity"/>
    <property type="evidence" value="ECO:0007669"/>
    <property type="project" value="InterPro"/>
</dbReference>
<dbReference type="InterPro" id="IPR005119">
    <property type="entry name" value="LysR_subst-bd"/>
</dbReference>
<evidence type="ECO:0000313" key="7">
    <source>
        <dbReference type="Proteomes" id="UP000295530"/>
    </source>
</evidence>
<keyword evidence="7" id="KW-1185">Reference proteome</keyword>
<dbReference type="EMBL" id="SNVX01000010">
    <property type="protein sequence ID" value="TDN56536.1"/>
    <property type="molecule type" value="Genomic_DNA"/>
</dbReference>
<dbReference type="Pfam" id="PF03466">
    <property type="entry name" value="LysR_substrate"/>
    <property type="match status" value="1"/>
</dbReference>
<dbReference type="InterPro" id="IPR036388">
    <property type="entry name" value="WH-like_DNA-bd_sf"/>
</dbReference>
<keyword evidence="4" id="KW-0804">Transcription</keyword>
<dbReference type="InterPro" id="IPR000847">
    <property type="entry name" value="LysR_HTH_N"/>
</dbReference>
<dbReference type="SUPFAM" id="SSF53850">
    <property type="entry name" value="Periplasmic binding protein-like II"/>
    <property type="match status" value="1"/>
</dbReference>
<evidence type="ECO:0000256" key="4">
    <source>
        <dbReference type="ARBA" id="ARBA00023163"/>
    </source>
</evidence>
<name>A0A4R6EE77_SCAGO</name>
<dbReference type="Proteomes" id="UP000295530">
    <property type="component" value="Unassembled WGS sequence"/>
</dbReference>
<dbReference type="InterPro" id="IPR036390">
    <property type="entry name" value="WH_DNA-bd_sf"/>
</dbReference>
<comment type="caution">
    <text evidence="6">The sequence shown here is derived from an EMBL/GenBank/DDBJ whole genome shotgun (WGS) entry which is preliminary data.</text>
</comment>
<comment type="similarity">
    <text evidence="1">Belongs to the LysR transcriptional regulatory family.</text>
</comment>
<evidence type="ECO:0000256" key="2">
    <source>
        <dbReference type="ARBA" id="ARBA00023015"/>
    </source>
</evidence>
<proteinExistence type="inferred from homology"/>
<accession>A0A4R6EE77</accession>
<dbReference type="Gene3D" id="1.10.10.10">
    <property type="entry name" value="Winged helix-like DNA-binding domain superfamily/Winged helix DNA-binding domain"/>
    <property type="match status" value="1"/>
</dbReference>
<dbReference type="PANTHER" id="PTHR30579:SF7">
    <property type="entry name" value="HTH-TYPE TRANSCRIPTIONAL REGULATOR LRHA-RELATED"/>
    <property type="match status" value="1"/>
</dbReference>
<gene>
    <name evidence="6" type="ORF">EC847_11041</name>
</gene>
<evidence type="ECO:0000313" key="6">
    <source>
        <dbReference type="EMBL" id="TDN56536.1"/>
    </source>
</evidence>
<dbReference type="Gene3D" id="3.40.190.10">
    <property type="entry name" value="Periplasmic binding protein-like II"/>
    <property type="match status" value="2"/>
</dbReference>
<protein>
    <submittedName>
        <fullName evidence="6">DNA-binding transcriptional LysR family regulator</fullName>
    </submittedName>
</protein>
<keyword evidence="3 6" id="KW-0238">DNA-binding</keyword>